<dbReference type="Gene3D" id="3.40.50.2300">
    <property type="match status" value="1"/>
</dbReference>
<evidence type="ECO:0000313" key="3">
    <source>
        <dbReference type="EMBL" id="CBW76569.1"/>
    </source>
</evidence>
<evidence type="ECO:0000256" key="1">
    <source>
        <dbReference type="PROSITE-ProRule" id="PRU00169"/>
    </source>
</evidence>
<dbReference type="SUPFAM" id="SSF52172">
    <property type="entry name" value="CheY-like"/>
    <property type="match status" value="1"/>
</dbReference>
<feature type="domain" description="Response regulatory" evidence="2">
    <location>
        <begin position="33"/>
        <end position="105"/>
    </location>
</feature>
<proteinExistence type="predicted"/>
<dbReference type="EMBL" id="FR687360">
    <property type="protein sequence ID" value="CBW76569.1"/>
    <property type="molecule type" value="Genomic_DNA"/>
</dbReference>
<reference evidence="3 4" key="1">
    <citation type="journal article" date="2011" name="J. Bacteriol.">
        <title>Complete genome sequence of Burkholderia rhizoxinica, an endosymbiont of Rhizopus microsporus.</title>
        <authorList>
            <person name="Lackner G."/>
            <person name="Moebius N."/>
            <person name="Partida-Martinez L."/>
            <person name="Hertweck C."/>
        </authorList>
    </citation>
    <scope>NUCLEOTIDE SEQUENCE [LARGE SCALE GENOMIC DNA]</scope>
    <source>
        <strain evidence="4">DSM 19002 / CIP 109453 / HKI 454</strain>
        <plasmid evidence="3 4">pBRH01</plasmid>
    </source>
</reference>
<dbReference type="KEGG" id="brh:RBRH_00487"/>
<keyword evidence="3" id="KW-0614">Plasmid</keyword>
<dbReference type="eggNOG" id="COG0745">
    <property type="taxonomic scope" value="Bacteria"/>
</dbReference>
<dbReference type="HOGENOM" id="CLU_2231572_0_0_4"/>
<dbReference type="AlphaFoldDB" id="E5ATZ5"/>
<protein>
    <recommendedName>
        <fullName evidence="2">Response regulatory domain-containing protein</fullName>
    </recommendedName>
</protein>
<evidence type="ECO:0000259" key="2">
    <source>
        <dbReference type="PROSITE" id="PS50110"/>
    </source>
</evidence>
<accession>E5ATZ5</accession>
<dbReference type="GO" id="GO:0000160">
    <property type="term" value="P:phosphorelay signal transduction system"/>
    <property type="evidence" value="ECO:0007669"/>
    <property type="project" value="InterPro"/>
</dbReference>
<evidence type="ECO:0000313" key="4">
    <source>
        <dbReference type="Proteomes" id="UP000007437"/>
    </source>
</evidence>
<dbReference type="InterPro" id="IPR001789">
    <property type="entry name" value="Sig_transdc_resp-reg_receiver"/>
</dbReference>
<organism evidence="3 4">
    <name type="scientific">Mycetohabitans rhizoxinica (strain DSM 19002 / CIP 109453 / HKI 454)</name>
    <name type="common">Paraburkholderia rhizoxinica</name>
    <dbReference type="NCBI Taxonomy" id="882378"/>
    <lineage>
        <taxon>Bacteria</taxon>
        <taxon>Pseudomonadati</taxon>
        <taxon>Pseudomonadota</taxon>
        <taxon>Betaproteobacteria</taxon>
        <taxon>Burkholderiales</taxon>
        <taxon>Burkholderiaceae</taxon>
        <taxon>Mycetohabitans</taxon>
    </lineage>
</organism>
<comment type="caution">
    <text evidence="1">Lacks conserved residue(s) required for the propagation of feature annotation.</text>
</comment>
<dbReference type="InterPro" id="IPR011006">
    <property type="entry name" value="CheY-like_superfamily"/>
</dbReference>
<dbReference type="Proteomes" id="UP000007437">
    <property type="component" value="Plasmid pBRH01"/>
</dbReference>
<gene>
    <name evidence="3" type="ordered locus">RBRH_00487</name>
</gene>
<geneLocation type="plasmid" evidence="3 4">
    <name>pBRH01</name>
</geneLocation>
<name>E5ATZ5_MYCRK</name>
<dbReference type="PROSITE" id="PS50110">
    <property type="entry name" value="RESPONSE_REGULATORY"/>
    <property type="match status" value="1"/>
</dbReference>
<sequence length="105" mass="12115">MGCLRTIHGTARPDRIGQCDARKTMEDVPLKHKVLLVEDDDRLAQWVREYLDNYKLSVHGDRRGDVALDALRKHRLALMILEPMPPNLNDMAVCRRIRKLSNVPC</sequence>